<sequence>MKIESGEVIIEFWNDKELITKDRLFQYNSLRLDEVDQKKCTLQSASLNRIIIFQKEPDLSKFLSLLSKHGILTPLTFDQYSFVISRPPNGQINLFDIVGAIRNTFKGENENYKARPVDGFIYGTIEPQLPSSQLARFTIEDAKTAKLESLLFSTLQIPIESYSIIVSRLLKVENINDKMSDLMKLKKQWELITSAEWKHNCDLRIFVHDVEEWIERNHRLYSFESHCKLLFNIAITLFTDKFGSLKFSNQLMFIIRLVSYVFISDNVKEDNFIANNGEGLTFEEAENMIYWHVKSLWQKLNESKNSPLQESLSIRTALSGISSSTLEMLNDRGLTSLDFTFQDADIFFSSGKKRSEMLMMLTAAIASNDFNGFRKNGIIASLVLLQERLQTINDVGLFSNSYSIELRKLDSRLLLYNIERLFASENH</sequence>
<gene>
    <name evidence="1" type="ORF">M9Y10_023330</name>
</gene>
<evidence type="ECO:0000313" key="2">
    <source>
        <dbReference type="Proteomes" id="UP001470230"/>
    </source>
</evidence>
<protein>
    <submittedName>
        <fullName evidence="1">Uncharacterized protein</fullName>
    </submittedName>
</protein>
<reference evidence="1 2" key="1">
    <citation type="submission" date="2024-04" db="EMBL/GenBank/DDBJ databases">
        <title>Tritrichomonas musculus Genome.</title>
        <authorList>
            <person name="Alves-Ferreira E."/>
            <person name="Grigg M."/>
            <person name="Lorenzi H."/>
            <person name="Galac M."/>
        </authorList>
    </citation>
    <scope>NUCLEOTIDE SEQUENCE [LARGE SCALE GENOMIC DNA]</scope>
    <source>
        <strain evidence="1 2">EAF2021</strain>
    </source>
</reference>
<dbReference type="Proteomes" id="UP001470230">
    <property type="component" value="Unassembled WGS sequence"/>
</dbReference>
<organism evidence="1 2">
    <name type="scientific">Tritrichomonas musculus</name>
    <dbReference type="NCBI Taxonomy" id="1915356"/>
    <lineage>
        <taxon>Eukaryota</taxon>
        <taxon>Metamonada</taxon>
        <taxon>Parabasalia</taxon>
        <taxon>Tritrichomonadida</taxon>
        <taxon>Tritrichomonadidae</taxon>
        <taxon>Tritrichomonas</taxon>
    </lineage>
</organism>
<dbReference type="EMBL" id="JAPFFF010000003">
    <property type="protein sequence ID" value="KAK8894889.1"/>
    <property type="molecule type" value="Genomic_DNA"/>
</dbReference>
<proteinExistence type="predicted"/>
<comment type="caution">
    <text evidence="1">The sequence shown here is derived from an EMBL/GenBank/DDBJ whole genome shotgun (WGS) entry which is preliminary data.</text>
</comment>
<name>A0ABR2KUT4_9EUKA</name>
<accession>A0ABR2KUT4</accession>
<evidence type="ECO:0000313" key="1">
    <source>
        <dbReference type="EMBL" id="KAK8894889.1"/>
    </source>
</evidence>
<keyword evidence="2" id="KW-1185">Reference proteome</keyword>